<dbReference type="Gene3D" id="1.10.287.950">
    <property type="entry name" value="Methyl-accepting chemotaxis protein"/>
    <property type="match status" value="1"/>
</dbReference>
<keyword evidence="4" id="KW-0812">Transmembrane</keyword>
<evidence type="ECO:0000256" key="2">
    <source>
        <dbReference type="ARBA" id="ARBA00029447"/>
    </source>
</evidence>
<reference evidence="6 7" key="1">
    <citation type="submission" date="2024-11" db="EMBL/GenBank/DDBJ databases">
        <authorList>
            <person name="Heng Y.C."/>
            <person name="Lim A.C.H."/>
            <person name="Lee J.K.Y."/>
            <person name="Kittelmann S."/>
        </authorList>
    </citation>
    <scope>NUCLEOTIDE SEQUENCE [LARGE SCALE GENOMIC DNA]</scope>
    <source>
        <strain evidence="6 7">WILCCON 0202</strain>
    </source>
</reference>
<feature type="transmembrane region" description="Helical" evidence="4">
    <location>
        <begin position="124"/>
        <end position="139"/>
    </location>
</feature>
<dbReference type="InterPro" id="IPR004089">
    <property type="entry name" value="MCPsignal_dom"/>
</dbReference>
<feature type="transmembrane region" description="Helical" evidence="4">
    <location>
        <begin position="62"/>
        <end position="86"/>
    </location>
</feature>
<keyword evidence="1" id="KW-0145">Chemotaxis</keyword>
<evidence type="ECO:0000256" key="4">
    <source>
        <dbReference type="SAM" id="Phobius"/>
    </source>
</evidence>
<keyword evidence="4" id="KW-1133">Transmembrane helix</keyword>
<dbReference type="PROSITE" id="PS50111">
    <property type="entry name" value="CHEMOTAXIS_TRANSDUC_2"/>
    <property type="match status" value="1"/>
</dbReference>
<dbReference type="RefSeq" id="WP_406763456.1">
    <property type="nucleotide sequence ID" value="NZ_JBJHZY010000001.1"/>
</dbReference>
<feature type="transmembrane region" description="Helical" evidence="4">
    <location>
        <begin position="98"/>
        <end position="118"/>
    </location>
</feature>
<feature type="transmembrane region" description="Helical" evidence="4">
    <location>
        <begin position="176"/>
        <end position="196"/>
    </location>
</feature>
<dbReference type="InterPro" id="IPR004090">
    <property type="entry name" value="Chemotax_Me-accpt_rcpt"/>
</dbReference>
<dbReference type="Pfam" id="PF00015">
    <property type="entry name" value="MCPsignal"/>
    <property type="match status" value="1"/>
</dbReference>
<proteinExistence type="inferred from homology"/>
<feature type="transmembrane region" description="Helical" evidence="4">
    <location>
        <begin position="32"/>
        <end position="56"/>
    </location>
</feature>
<keyword evidence="3" id="KW-0807">Transducer</keyword>
<organism evidence="6 7">
    <name type="scientific">Candidatus Clostridium radicumherbarum</name>
    <dbReference type="NCBI Taxonomy" id="3381662"/>
    <lineage>
        <taxon>Bacteria</taxon>
        <taxon>Bacillati</taxon>
        <taxon>Bacillota</taxon>
        <taxon>Clostridia</taxon>
        <taxon>Eubacteriales</taxon>
        <taxon>Clostridiaceae</taxon>
        <taxon>Clostridium</taxon>
    </lineage>
</organism>
<dbReference type="SUPFAM" id="SSF58104">
    <property type="entry name" value="Methyl-accepting chemotaxis protein (MCP) signaling domain"/>
    <property type="match status" value="1"/>
</dbReference>
<accession>A0ABW8TMB4</accession>
<evidence type="ECO:0000256" key="3">
    <source>
        <dbReference type="PROSITE-ProRule" id="PRU00284"/>
    </source>
</evidence>
<dbReference type="PRINTS" id="PR00260">
    <property type="entry name" value="CHEMTRNSDUCR"/>
</dbReference>
<evidence type="ECO:0000313" key="7">
    <source>
        <dbReference type="Proteomes" id="UP001623661"/>
    </source>
</evidence>
<protein>
    <submittedName>
        <fullName evidence="6">Methyl-accepting chemotaxis protein</fullName>
    </submittedName>
</protein>
<keyword evidence="4" id="KW-0472">Membrane</keyword>
<dbReference type="InterPro" id="IPR051310">
    <property type="entry name" value="MCP_chemotaxis"/>
</dbReference>
<dbReference type="PANTHER" id="PTHR43531:SF11">
    <property type="entry name" value="METHYL-ACCEPTING CHEMOTAXIS PROTEIN 3"/>
    <property type="match status" value="1"/>
</dbReference>
<dbReference type="PANTHER" id="PTHR43531">
    <property type="entry name" value="PROTEIN ICFG"/>
    <property type="match status" value="1"/>
</dbReference>
<comment type="caution">
    <text evidence="6">The sequence shown here is derived from an EMBL/GenBank/DDBJ whole genome shotgun (WGS) entry which is preliminary data.</text>
</comment>
<gene>
    <name evidence="6" type="ORF">ACJDUH_01880</name>
</gene>
<dbReference type="SMART" id="SM00283">
    <property type="entry name" value="MA"/>
    <property type="match status" value="1"/>
</dbReference>
<keyword evidence="7" id="KW-1185">Reference proteome</keyword>
<evidence type="ECO:0000259" key="5">
    <source>
        <dbReference type="PROSITE" id="PS50111"/>
    </source>
</evidence>
<sequence length="524" mass="58578">MVKIKKLEKLRRKPMNIPVNIIVDYQKRTLKFVLIIYSISACLAGGLFSVMKLIGLYSEMKWTPILILVGLILVELLTFFVMYKAAIKDEKNWNKKLIMIKAVILLISYVNYMYLTFLVPSKELWISVFYFVILGAMFLDTKMNIVSIITSIICQIVLFTLNPLVLPDKQVLVRELLIRVVDISLVSFGIFIFTLFSSRLLKEVEENQNILNEKNDNISMLFNKISEFSRTLLSSSDTLTTVIEEENSSMQEIAGISMAVSTDANEMLNKSHKSREILETLLEINKTVSSKIKDTESITEELMLASNNNEKSVKNVLDIMNGAMKSITVTSEATKVLKEKSRQVDEILSMIGDISEQTNLLALNASIEAARAGEAGKGFSVVAEEVKTLAEHSRKSLSDVSVIVNEFKEKTLQVETLMEDSNEKIEFGNKILSETVSSVISMLNKQKLSGENISEVTQLMTSLLEETENVVVFNSGIVETTENTLSRFDTVTQALSQTAAISEEMAASAEELKNAAAEMNGLTK</sequence>
<evidence type="ECO:0000256" key="1">
    <source>
        <dbReference type="ARBA" id="ARBA00022500"/>
    </source>
</evidence>
<feature type="domain" description="Methyl-accepting transducer" evidence="5">
    <location>
        <begin position="242"/>
        <end position="513"/>
    </location>
</feature>
<evidence type="ECO:0000313" key="6">
    <source>
        <dbReference type="EMBL" id="MFL0266835.1"/>
    </source>
</evidence>
<feature type="transmembrane region" description="Helical" evidence="4">
    <location>
        <begin position="146"/>
        <end position="164"/>
    </location>
</feature>
<name>A0ABW8TMB4_9CLOT</name>
<dbReference type="Proteomes" id="UP001623661">
    <property type="component" value="Unassembled WGS sequence"/>
</dbReference>
<comment type="similarity">
    <text evidence="2">Belongs to the methyl-accepting chemotaxis (MCP) protein family.</text>
</comment>
<dbReference type="EMBL" id="JBJHZY010000001">
    <property type="protein sequence ID" value="MFL0266835.1"/>
    <property type="molecule type" value="Genomic_DNA"/>
</dbReference>